<reference evidence="3" key="1">
    <citation type="submission" date="2022-11" db="UniProtKB">
        <authorList>
            <consortium name="EnsemblMetazoa"/>
        </authorList>
    </citation>
    <scope>IDENTIFICATION</scope>
</reference>
<feature type="region of interest" description="Disordered" evidence="1">
    <location>
        <begin position="164"/>
        <end position="204"/>
    </location>
</feature>
<organism evidence="3 4">
    <name type="scientific">Patiria miniata</name>
    <name type="common">Bat star</name>
    <name type="synonym">Asterina miniata</name>
    <dbReference type="NCBI Taxonomy" id="46514"/>
    <lineage>
        <taxon>Eukaryota</taxon>
        <taxon>Metazoa</taxon>
        <taxon>Echinodermata</taxon>
        <taxon>Eleutherozoa</taxon>
        <taxon>Asterozoa</taxon>
        <taxon>Asteroidea</taxon>
        <taxon>Valvatacea</taxon>
        <taxon>Valvatida</taxon>
        <taxon>Asterinidae</taxon>
        <taxon>Patiria</taxon>
    </lineage>
</organism>
<sequence length="635" mass="71295">MTDRDEAAQNLRRALEAIGLTDLAQNVPVTSKSRDEAAGPESVRLQDAGVDEENKQNGAASAEEENVKNKVSKGKSAIDDEYLKGLSPKIESSWKELAKHLGYEEVEIADIQTTNEGSTEESRHMLLTWWKKTTDRDEAAQKLRRALEAIGLTDFAQNVPVMNESRDESAGAEPERCQDAGVDEESKQQGAASTEEKKLKREQVDDQDKPQLIRVFIIFKDLAFFQLCNLLTLNDCGIHQDENISLRLSTDGLLGGGPKGFEEAEIKEIQTTSQENRERSLQMLLSWWRKQTNREEGFQSLTDALYSTGHADLALMITEQQEPKQEEQRGKPQPEVNEGGAKEQSKEKGTTSFEDQTPKQREVGHRDKRKKTSQMGGAKKRKQQKETSSSEGQRQRQEDVAEQSKPQTPGQGIVVKDQDRQKRARPSNEEHSPSQGLLQKKQKLGQFEKTAQKGMTSSGEPEPRHGQLECLRGKPRPEIQVRGAKQQSNYEETTSSKDQRPKQEEVNYRDKAELNVEEGGTKEQSKQKGTTSSEGQKQKQQESSRSQQEAAGRDPSVQMLQSSEDQGLKWSTHQKQEGVAPRNPSEIQETVIIERTSQDQQIIQSPSPVQDIAPSRREEHNPVRVMLQLISAGVN</sequence>
<dbReference type="InterPro" id="IPR011029">
    <property type="entry name" value="DEATH-like_dom_sf"/>
</dbReference>
<dbReference type="PANTHER" id="PTHR15077:SF9">
    <property type="entry name" value="C-TERMINAL OF ROC (COR) DOMAIN-CONTAINING PROTEIN"/>
    <property type="match status" value="1"/>
</dbReference>
<dbReference type="Proteomes" id="UP000887568">
    <property type="component" value="Unplaced"/>
</dbReference>
<feature type="compositionally biased region" description="Low complexity" evidence="1">
    <location>
        <begin position="598"/>
        <end position="612"/>
    </location>
</feature>
<feature type="compositionally biased region" description="Basic and acidic residues" evidence="1">
    <location>
        <begin position="416"/>
        <end position="432"/>
    </location>
</feature>
<evidence type="ECO:0000313" key="3">
    <source>
        <dbReference type="EnsemblMetazoa" id="XP_038053572.1"/>
    </source>
</evidence>
<keyword evidence="4" id="KW-1185">Reference proteome</keyword>
<dbReference type="AlphaFoldDB" id="A0A913ZPB3"/>
<dbReference type="PROSITE" id="PS50017">
    <property type="entry name" value="DEATH_DOMAIN"/>
    <property type="match status" value="2"/>
</dbReference>
<feature type="domain" description="Death" evidence="2">
    <location>
        <begin position="93"/>
        <end position="163"/>
    </location>
</feature>
<dbReference type="GeneID" id="119726024"/>
<feature type="compositionally biased region" description="Basic and acidic residues" evidence="1">
    <location>
        <begin position="164"/>
        <end position="178"/>
    </location>
</feature>
<dbReference type="CDD" id="cd01670">
    <property type="entry name" value="Death"/>
    <property type="match status" value="2"/>
</dbReference>
<name>A0A913ZPB3_PATMI</name>
<feature type="compositionally biased region" description="Basic residues" evidence="1">
    <location>
        <begin position="366"/>
        <end position="383"/>
    </location>
</feature>
<evidence type="ECO:0000259" key="2">
    <source>
        <dbReference type="PROSITE" id="PS50017"/>
    </source>
</evidence>
<dbReference type="InterPro" id="IPR000488">
    <property type="entry name" value="Death_dom"/>
</dbReference>
<feature type="compositionally biased region" description="Basic and acidic residues" evidence="1">
    <location>
        <begin position="461"/>
        <end position="479"/>
    </location>
</feature>
<feature type="compositionally biased region" description="Basic and acidic residues" evidence="1">
    <location>
        <begin position="194"/>
        <end position="204"/>
    </location>
</feature>
<feature type="compositionally biased region" description="Basic and acidic residues" evidence="1">
    <location>
        <begin position="494"/>
        <end position="526"/>
    </location>
</feature>
<dbReference type="Pfam" id="PF00531">
    <property type="entry name" value="Death"/>
    <property type="match status" value="2"/>
</dbReference>
<feature type="compositionally biased region" description="Basic and acidic residues" evidence="1">
    <location>
        <begin position="340"/>
        <end position="349"/>
    </location>
</feature>
<dbReference type="EnsemblMetazoa" id="XM_038197644.1">
    <property type="protein sequence ID" value="XP_038053572.1"/>
    <property type="gene ID" value="LOC119726024"/>
</dbReference>
<dbReference type="SMART" id="SM00005">
    <property type="entry name" value="DEATH"/>
    <property type="match status" value="2"/>
</dbReference>
<dbReference type="InterPro" id="IPR016729">
    <property type="entry name" value="FADD"/>
</dbReference>
<feature type="region of interest" description="Disordered" evidence="1">
    <location>
        <begin position="26"/>
        <end position="74"/>
    </location>
</feature>
<feature type="compositionally biased region" description="Polar residues" evidence="1">
    <location>
        <begin position="558"/>
        <end position="573"/>
    </location>
</feature>
<protein>
    <recommendedName>
        <fullName evidence="2">Death domain-containing protein</fullName>
    </recommendedName>
</protein>
<feature type="domain" description="Death" evidence="2">
    <location>
        <begin position="260"/>
        <end position="321"/>
    </location>
</feature>
<feature type="compositionally biased region" description="Basic and acidic residues" evidence="1">
    <location>
        <begin position="321"/>
        <end position="332"/>
    </location>
</feature>
<evidence type="ECO:0000313" key="4">
    <source>
        <dbReference type="Proteomes" id="UP000887568"/>
    </source>
</evidence>
<dbReference type="PANTHER" id="PTHR15077">
    <property type="entry name" value="FAS-ASSOCIATING DEATH DOMAIN-CONTAINING PROTEIN FADD"/>
    <property type="match status" value="1"/>
</dbReference>
<evidence type="ECO:0000256" key="1">
    <source>
        <dbReference type="SAM" id="MobiDB-lite"/>
    </source>
</evidence>
<feature type="compositionally biased region" description="Basic and acidic residues" evidence="1">
    <location>
        <begin position="356"/>
        <end position="365"/>
    </location>
</feature>
<dbReference type="OrthoDB" id="676979at2759"/>
<feature type="region of interest" description="Disordered" evidence="1">
    <location>
        <begin position="321"/>
        <end position="620"/>
    </location>
</feature>
<dbReference type="SUPFAM" id="SSF47986">
    <property type="entry name" value="DEATH domain"/>
    <property type="match status" value="2"/>
</dbReference>
<proteinExistence type="predicted"/>
<dbReference type="Gene3D" id="1.10.533.10">
    <property type="entry name" value="Death Domain, Fas"/>
    <property type="match status" value="2"/>
</dbReference>
<dbReference type="GO" id="GO:0007165">
    <property type="term" value="P:signal transduction"/>
    <property type="evidence" value="ECO:0007669"/>
    <property type="project" value="InterPro"/>
</dbReference>
<dbReference type="RefSeq" id="XP_038053572.1">
    <property type="nucleotide sequence ID" value="XM_038197644.1"/>
</dbReference>
<accession>A0A913ZPB3</accession>